<dbReference type="PANTHER" id="PTHR37542:SF1">
    <property type="entry name" value="PRION-INHIBITION AND PROPAGATION HELO DOMAIN-CONTAINING PROTEIN"/>
    <property type="match status" value="1"/>
</dbReference>
<dbReference type="Proteomes" id="UP000606974">
    <property type="component" value="Unassembled WGS sequence"/>
</dbReference>
<dbReference type="InterPro" id="IPR011009">
    <property type="entry name" value="Kinase-like_dom_sf"/>
</dbReference>
<accession>A0A8H7E200</accession>
<dbReference type="OrthoDB" id="1911848at2759"/>
<evidence type="ECO:0000313" key="2">
    <source>
        <dbReference type="EMBL" id="KAF7505138.1"/>
    </source>
</evidence>
<dbReference type="SUPFAM" id="SSF56112">
    <property type="entry name" value="Protein kinase-like (PK-like)"/>
    <property type="match status" value="1"/>
</dbReference>
<organism evidence="2 3">
    <name type="scientific">Endocarpon pusillum</name>
    <dbReference type="NCBI Taxonomy" id="364733"/>
    <lineage>
        <taxon>Eukaryota</taxon>
        <taxon>Fungi</taxon>
        <taxon>Dikarya</taxon>
        <taxon>Ascomycota</taxon>
        <taxon>Pezizomycotina</taxon>
        <taxon>Eurotiomycetes</taxon>
        <taxon>Chaetothyriomycetidae</taxon>
        <taxon>Verrucariales</taxon>
        <taxon>Verrucariaceae</taxon>
        <taxon>Endocarpon</taxon>
    </lineage>
</organism>
<dbReference type="InterPro" id="IPR000719">
    <property type="entry name" value="Prot_kinase_dom"/>
</dbReference>
<dbReference type="PROSITE" id="PS50011">
    <property type="entry name" value="PROTEIN_KINASE_DOM"/>
    <property type="match status" value="1"/>
</dbReference>
<proteinExistence type="predicted"/>
<comment type="caution">
    <text evidence="2">The sequence shown here is derived from an EMBL/GenBank/DDBJ whole genome shotgun (WGS) entry which is preliminary data.</text>
</comment>
<dbReference type="EMBL" id="JAACFV010000117">
    <property type="protein sequence ID" value="KAF7505138.1"/>
    <property type="molecule type" value="Genomic_DNA"/>
</dbReference>
<sequence length="185" mass="20925">MTGSSRHALNDRLDIAKQLASSVLFIHTSHFVHKNIRPEAVLVFPSATPALGSSYLVGFEKFRPQASQTYKMGDLKWDRNLYRHARRQGVNREEDFKMQHDIYSLGVCLLEVGLWTSFVLYEEGVDEPTSSPSLKIAELLKLKDQRKKAAEIKKGPSAARRRASAKLHGAEIHRDRFGLSHMPGQ</sequence>
<gene>
    <name evidence="2" type="ORF">GJ744_001204</name>
</gene>
<dbReference type="GO" id="GO:0004672">
    <property type="term" value="F:protein kinase activity"/>
    <property type="evidence" value="ECO:0007669"/>
    <property type="project" value="InterPro"/>
</dbReference>
<dbReference type="AlphaFoldDB" id="A0A8H7E200"/>
<reference evidence="2" key="1">
    <citation type="submission" date="2020-02" db="EMBL/GenBank/DDBJ databases">
        <authorList>
            <person name="Palmer J.M."/>
        </authorList>
    </citation>
    <scope>NUCLEOTIDE SEQUENCE</scope>
    <source>
        <strain evidence="2">EPUS1.4</strain>
        <tissue evidence="2">Thallus</tissue>
    </source>
</reference>
<evidence type="ECO:0000313" key="3">
    <source>
        <dbReference type="Proteomes" id="UP000606974"/>
    </source>
</evidence>
<name>A0A8H7E200_9EURO</name>
<dbReference type="Gene3D" id="1.10.510.10">
    <property type="entry name" value="Transferase(Phosphotransferase) domain 1"/>
    <property type="match status" value="1"/>
</dbReference>
<dbReference type="PANTHER" id="PTHR37542">
    <property type="entry name" value="HELO DOMAIN-CONTAINING PROTEIN-RELATED"/>
    <property type="match status" value="1"/>
</dbReference>
<protein>
    <recommendedName>
        <fullName evidence="1">Protein kinase domain-containing protein</fullName>
    </recommendedName>
</protein>
<evidence type="ECO:0000259" key="1">
    <source>
        <dbReference type="PROSITE" id="PS50011"/>
    </source>
</evidence>
<dbReference type="GO" id="GO:0005524">
    <property type="term" value="F:ATP binding"/>
    <property type="evidence" value="ECO:0007669"/>
    <property type="project" value="InterPro"/>
</dbReference>
<feature type="domain" description="Protein kinase" evidence="1">
    <location>
        <begin position="1"/>
        <end position="185"/>
    </location>
</feature>
<keyword evidence="3" id="KW-1185">Reference proteome</keyword>